<dbReference type="AlphaFoldDB" id="A0A915M147"/>
<evidence type="ECO:0000313" key="2">
    <source>
        <dbReference type="WBParaSite" id="scaffold22038_cov245.g19836"/>
    </source>
</evidence>
<dbReference type="WBParaSite" id="scaffold22038_cov245.g19836">
    <property type="protein sequence ID" value="scaffold22038_cov245.g19836"/>
    <property type="gene ID" value="scaffold22038_cov245.g19836"/>
</dbReference>
<reference evidence="2" key="1">
    <citation type="submission" date="2022-11" db="UniProtKB">
        <authorList>
            <consortium name="WormBaseParasite"/>
        </authorList>
    </citation>
    <scope>IDENTIFICATION</scope>
</reference>
<proteinExistence type="predicted"/>
<organism evidence="1 2">
    <name type="scientific">Meloidogyne javanica</name>
    <name type="common">Root-knot nematode worm</name>
    <dbReference type="NCBI Taxonomy" id="6303"/>
    <lineage>
        <taxon>Eukaryota</taxon>
        <taxon>Metazoa</taxon>
        <taxon>Ecdysozoa</taxon>
        <taxon>Nematoda</taxon>
        <taxon>Chromadorea</taxon>
        <taxon>Rhabditida</taxon>
        <taxon>Tylenchina</taxon>
        <taxon>Tylenchomorpha</taxon>
        <taxon>Tylenchoidea</taxon>
        <taxon>Meloidogynidae</taxon>
        <taxon>Meloidogyninae</taxon>
        <taxon>Meloidogyne</taxon>
        <taxon>Meloidogyne incognita group</taxon>
    </lineage>
</organism>
<name>A0A915M147_MELJA</name>
<keyword evidence="1" id="KW-1185">Reference proteome</keyword>
<accession>A0A915M147</accession>
<dbReference type="Proteomes" id="UP000887561">
    <property type="component" value="Unplaced"/>
</dbReference>
<sequence length="28" mass="2966">GRPLCGAVLEEHGPPLLAVALTHRLAQF</sequence>
<protein>
    <submittedName>
        <fullName evidence="2">Uncharacterized protein</fullName>
    </submittedName>
</protein>
<evidence type="ECO:0000313" key="1">
    <source>
        <dbReference type="Proteomes" id="UP000887561"/>
    </source>
</evidence>